<organism evidence="1 2">
    <name type="scientific">Acrobeloides nanus</name>
    <dbReference type="NCBI Taxonomy" id="290746"/>
    <lineage>
        <taxon>Eukaryota</taxon>
        <taxon>Metazoa</taxon>
        <taxon>Ecdysozoa</taxon>
        <taxon>Nematoda</taxon>
        <taxon>Chromadorea</taxon>
        <taxon>Rhabditida</taxon>
        <taxon>Tylenchina</taxon>
        <taxon>Cephalobomorpha</taxon>
        <taxon>Cephaloboidea</taxon>
        <taxon>Cephalobidae</taxon>
        <taxon>Acrobeloides</taxon>
    </lineage>
</organism>
<name>A0A914CCU0_9BILA</name>
<keyword evidence="1" id="KW-1185">Reference proteome</keyword>
<evidence type="ECO:0000313" key="1">
    <source>
        <dbReference type="Proteomes" id="UP000887540"/>
    </source>
</evidence>
<dbReference type="AlphaFoldDB" id="A0A914CCU0"/>
<accession>A0A914CCU0</accession>
<sequence>MQASVLFGQLMGFVKAHFIHVTRNEPTVPRHVTLGVVIPRQLALLHKIQYRTLVLLLRNALIQVIVLVRVAQEAILALMQVQGSCAMWVSNGFCTASWYTCDQKRQYCASSCNIGGCNPQITCSGSVAATTKITTTPSTTIRVTTTTTIPVTTTTTTIPATTTTTTIPVTTTTTTIPATTTTTTIPVTTTTTTIPTTTTTPLGQQSICPNLIQVVSFRNTASPSSYENLLAFGASEISQYRSNPTNYTELEKLGYCAQTSCYCGASMPLYYIVGTFSTGMLDHFYTTSFEEMNSLNTNSGSIYYNGSKGIPCYIWKFNSTTQCNTYC</sequence>
<protein>
    <submittedName>
        <fullName evidence="2">ShKT domain-containing protein</fullName>
    </submittedName>
</protein>
<evidence type="ECO:0000313" key="2">
    <source>
        <dbReference type="WBParaSite" id="ACRNAN_Path_848.g3271.t1"/>
    </source>
</evidence>
<proteinExistence type="predicted"/>
<dbReference type="Proteomes" id="UP000887540">
    <property type="component" value="Unplaced"/>
</dbReference>
<reference evidence="2" key="1">
    <citation type="submission" date="2022-11" db="UniProtKB">
        <authorList>
            <consortium name="WormBaseParasite"/>
        </authorList>
    </citation>
    <scope>IDENTIFICATION</scope>
</reference>
<dbReference type="WBParaSite" id="ACRNAN_Path_848.g3271.t1">
    <property type="protein sequence ID" value="ACRNAN_Path_848.g3271.t1"/>
    <property type="gene ID" value="ACRNAN_Path_848.g3271"/>
</dbReference>